<evidence type="ECO:0000256" key="3">
    <source>
        <dbReference type="ARBA" id="ARBA00022827"/>
    </source>
</evidence>
<evidence type="ECO:0000313" key="5">
    <source>
        <dbReference type="EMBL" id="TIB43151.1"/>
    </source>
</evidence>
<evidence type="ECO:0000256" key="1">
    <source>
        <dbReference type="ARBA" id="ARBA00009183"/>
    </source>
</evidence>
<dbReference type="Pfam" id="PF00743">
    <property type="entry name" value="FMO-like"/>
    <property type="match status" value="1"/>
</dbReference>
<dbReference type="EMBL" id="SPOI01000002">
    <property type="protein sequence ID" value="TIB43151.1"/>
    <property type="molecule type" value="Genomic_DNA"/>
</dbReference>
<gene>
    <name evidence="5" type="ORF">E3P86_00106</name>
</gene>
<proteinExistence type="inferred from homology"/>
<keyword evidence="4" id="KW-0560">Oxidoreductase</keyword>
<dbReference type="GO" id="GO:0004499">
    <property type="term" value="F:N,N-dimethylaniline monooxygenase activity"/>
    <property type="evidence" value="ECO:0007669"/>
    <property type="project" value="InterPro"/>
</dbReference>
<comment type="caution">
    <text evidence="5">The sequence shown here is derived from an EMBL/GenBank/DDBJ whole genome shotgun (WGS) entry which is preliminary data.</text>
</comment>
<evidence type="ECO:0008006" key="7">
    <source>
        <dbReference type="Google" id="ProtNLM"/>
    </source>
</evidence>
<evidence type="ECO:0000256" key="2">
    <source>
        <dbReference type="ARBA" id="ARBA00022630"/>
    </source>
</evidence>
<comment type="similarity">
    <text evidence="1">Belongs to the FMO family.</text>
</comment>
<dbReference type="GO" id="GO:0050660">
    <property type="term" value="F:flavin adenine dinucleotide binding"/>
    <property type="evidence" value="ECO:0007669"/>
    <property type="project" value="InterPro"/>
</dbReference>
<dbReference type="Gene3D" id="3.50.50.60">
    <property type="entry name" value="FAD/NAD(P)-binding domain"/>
    <property type="match status" value="2"/>
</dbReference>
<reference evidence="5 6" key="1">
    <citation type="submission" date="2019-03" db="EMBL/GenBank/DDBJ databases">
        <title>Sequencing 23 genomes of Wallemia ichthyophaga.</title>
        <authorList>
            <person name="Gostincar C."/>
        </authorList>
    </citation>
    <scope>NUCLEOTIDE SEQUENCE [LARGE SCALE GENOMIC DNA]</scope>
    <source>
        <strain evidence="5 6">EXF-6200</strain>
    </source>
</reference>
<name>A0A4T0JRD7_WALIC</name>
<sequence>MSHVAIIGAGLSGLASARQILARTPQAQVTIYEVRGSVGGVWNYSPDALSRQIKFDSHGNPRAAIDFGNIDGRRNTMHVVEEVPPSPVYPSLRTNLPTPLMSFRDEPYDAAITDKTFPTHAEVLAYLHSYAHKHALIPLVRFRHRVTRVRHSPHSSSSSNNSNNSMRRWEVTVEDLSVSEKVERGEKENLHNVSPTTTRTYDCVVNAAGHYASPYIPTIDGLWAYDGVVEHSRWWRGPEAHRGRKVVVVGSRSSGYDLTRELAWLNVAPRNVHSPYASVDTHPHLHLPPTTVIQSSRSPPPEWTDAPAWYRSIHQRPPITHTHGHSVTFADGRVETGVDVLVFATGYDYLFPYMHAGDQPWKEHPVADDARGERSGQVQVQNIPAHKQLGEAEMAECARGWAGLRHNISKHHLLYLPDPSFGFVGLLKNVRPFSLYEAQAHVLAFCFAQSTSKGIPNTLTEPLHLGNQSTRAAQVWRFPLEFEMTDEMASAIGELDTCAFAVDDGVWTWACNPKWAYDRTYGLIAEKRAVLGY</sequence>
<dbReference type="SUPFAM" id="SSF51905">
    <property type="entry name" value="FAD/NAD(P)-binding domain"/>
    <property type="match status" value="1"/>
</dbReference>
<keyword evidence="2" id="KW-0285">Flavoprotein</keyword>
<dbReference type="Pfam" id="PF13450">
    <property type="entry name" value="NAD_binding_8"/>
    <property type="match status" value="1"/>
</dbReference>
<dbReference type="InterPro" id="IPR050346">
    <property type="entry name" value="FMO-like"/>
</dbReference>
<dbReference type="GO" id="GO:0050661">
    <property type="term" value="F:NADP binding"/>
    <property type="evidence" value="ECO:0007669"/>
    <property type="project" value="InterPro"/>
</dbReference>
<dbReference type="Proteomes" id="UP000310689">
    <property type="component" value="Unassembled WGS sequence"/>
</dbReference>
<keyword evidence="3" id="KW-0274">FAD</keyword>
<dbReference type="InterPro" id="IPR020946">
    <property type="entry name" value="Flavin_mOase-like"/>
</dbReference>
<evidence type="ECO:0000313" key="6">
    <source>
        <dbReference type="Proteomes" id="UP000310689"/>
    </source>
</evidence>
<evidence type="ECO:0000256" key="4">
    <source>
        <dbReference type="ARBA" id="ARBA00023002"/>
    </source>
</evidence>
<dbReference type="InterPro" id="IPR036188">
    <property type="entry name" value="FAD/NAD-bd_sf"/>
</dbReference>
<dbReference type="AlphaFoldDB" id="A0A4T0JRD7"/>
<dbReference type="PANTHER" id="PTHR23023">
    <property type="entry name" value="DIMETHYLANILINE MONOOXYGENASE"/>
    <property type="match status" value="1"/>
</dbReference>
<protein>
    <recommendedName>
        <fullName evidence="7">Thiol-specific monooxygenase</fullName>
    </recommendedName>
</protein>
<organism evidence="5 6">
    <name type="scientific">Wallemia ichthyophaga</name>
    <dbReference type="NCBI Taxonomy" id="245174"/>
    <lineage>
        <taxon>Eukaryota</taxon>
        <taxon>Fungi</taxon>
        <taxon>Dikarya</taxon>
        <taxon>Basidiomycota</taxon>
        <taxon>Wallemiomycotina</taxon>
        <taxon>Wallemiomycetes</taxon>
        <taxon>Wallemiales</taxon>
        <taxon>Wallemiaceae</taxon>
        <taxon>Wallemia</taxon>
    </lineage>
</organism>
<accession>A0A4T0JRD7</accession>